<evidence type="ECO:0000313" key="3">
    <source>
        <dbReference type="RefSeq" id="XP_022152301.1"/>
    </source>
</evidence>
<dbReference type="InterPro" id="IPR011009">
    <property type="entry name" value="Kinase-like_dom_sf"/>
</dbReference>
<dbReference type="PANTHER" id="PTHR48011:SF51">
    <property type="entry name" value="PROTEIN KINASE SUPERFAMILY PROTEIN"/>
    <property type="match status" value="1"/>
</dbReference>
<gene>
    <name evidence="3" type="primary">LOC111020049</name>
</gene>
<protein>
    <submittedName>
        <fullName evidence="3">Mitogen-activated protein kinase kinase kinase 17-like</fullName>
    </submittedName>
</protein>
<sequence length="289" mass="32321">MMPLGPTVCVSLGTWTRVMLLGEGSQGKVFLAKPTMGPIYYVAVKAAFITKSSSLIIEKDILQHFVGCSEIIQCIGDEITLEESSLCYNLILEYAAGGTLENLIKKQKMLPENEVKEYLKMILRGLSCIHDKGFVHGDLKPTNILAFPQSDGKMKLKIADFGLSKRCVHQDHEVVLDTVTPTSKPKFKGTPIYMSPESVAFGSISPPCDIWSLGCILVEMITGKEVWESCETSGQFIKKLVYEMELPADIPEELSREGRDFLASCFDHDPKRRWTAHMLLQHPYLTQEN</sequence>
<dbReference type="InterPro" id="IPR000719">
    <property type="entry name" value="Prot_kinase_dom"/>
</dbReference>
<dbReference type="GO" id="GO:0004672">
    <property type="term" value="F:protein kinase activity"/>
    <property type="evidence" value="ECO:0007669"/>
    <property type="project" value="InterPro"/>
</dbReference>
<name>A0A6J1DHA9_MOMCH</name>
<feature type="domain" description="Protein kinase" evidence="1">
    <location>
        <begin position="15"/>
        <end position="285"/>
    </location>
</feature>
<dbReference type="SMART" id="SM00220">
    <property type="entry name" value="S_TKc"/>
    <property type="match status" value="1"/>
</dbReference>
<dbReference type="AlphaFoldDB" id="A0A6J1DHA9"/>
<dbReference type="GeneID" id="111020049"/>
<dbReference type="InterPro" id="IPR052751">
    <property type="entry name" value="Plant_MAPKKK"/>
</dbReference>
<proteinExistence type="predicted"/>
<dbReference type="GO" id="GO:0005524">
    <property type="term" value="F:ATP binding"/>
    <property type="evidence" value="ECO:0007669"/>
    <property type="project" value="InterPro"/>
</dbReference>
<reference evidence="3" key="1">
    <citation type="submission" date="2025-08" db="UniProtKB">
        <authorList>
            <consortium name="RefSeq"/>
        </authorList>
    </citation>
    <scope>IDENTIFICATION</scope>
    <source>
        <strain evidence="3">OHB3-1</strain>
    </source>
</reference>
<evidence type="ECO:0000313" key="2">
    <source>
        <dbReference type="Proteomes" id="UP000504603"/>
    </source>
</evidence>
<dbReference type="SUPFAM" id="SSF56112">
    <property type="entry name" value="Protein kinase-like (PK-like)"/>
    <property type="match status" value="1"/>
</dbReference>
<evidence type="ECO:0000259" key="1">
    <source>
        <dbReference type="PROSITE" id="PS50011"/>
    </source>
</evidence>
<dbReference type="RefSeq" id="XP_022152301.1">
    <property type="nucleotide sequence ID" value="XM_022296609.1"/>
</dbReference>
<dbReference type="PROSITE" id="PS50011">
    <property type="entry name" value="PROTEIN_KINASE_DOM"/>
    <property type="match status" value="1"/>
</dbReference>
<dbReference type="PANTHER" id="PTHR48011">
    <property type="entry name" value="CCR4-NOT TRANSCRIPTIONAL COMPLEX SUBUNIT CAF120-RELATED"/>
    <property type="match status" value="1"/>
</dbReference>
<dbReference type="KEGG" id="mcha:111020049"/>
<dbReference type="GO" id="GO:0007165">
    <property type="term" value="P:signal transduction"/>
    <property type="evidence" value="ECO:0007669"/>
    <property type="project" value="TreeGrafter"/>
</dbReference>
<dbReference type="Gene3D" id="1.10.510.10">
    <property type="entry name" value="Transferase(Phosphotransferase) domain 1"/>
    <property type="match status" value="1"/>
</dbReference>
<dbReference type="Pfam" id="PF00069">
    <property type="entry name" value="Pkinase"/>
    <property type="match status" value="1"/>
</dbReference>
<dbReference type="Proteomes" id="UP000504603">
    <property type="component" value="Unplaced"/>
</dbReference>
<keyword evidence="2" id="KW-1185">Reference proteome</keyword>
<dbReference type="OrthoDB" id="25592at2759"/>
<organism evidence="2 3">
    <name type="scientific">Momordica charantia</name>
    <name type="common">Bitter gourd</name>
    <name type="synonym">Balsam pear</name>
    <dbReference type="NCBI Taxonomy" id="3673"/>
    <lineage>
        <taxon>Eukaryota</taxon>
        <taxon>Viridiplantae</taxon>
        <taxon>Streptophyta</taxon>
        <taxon>Embryophyta</taxon>
        <taxon>Tracheophyta</taxon>
        <taxon>Spermatophyta</taxon>
        <taxon>Magnoliopsida</taxon>
        <taxon>eudicotyledons</taxon>
        <taxon>Gunneridae</taxon>
        <taxon>Pentapetalae</taxon>
        <taxon>rosids</taxon>
        <taxon>fabids</taxon>
        <taxon>Cucurbitales</taxon>
        <taxon>Cucurbitaceae</taxon>
        <taxon>Momordiceae</taxon>
        <taxon>Momordica</taxon>
    </lineage>
</organism>
<accession>A0A6J1DHA9</accession>